<dbReference type="SMART" id="SM00387">
    <property type="entry name" value="HATPase_c"/>
    <property type="match status" value="1"/>
</dbReference>
<dbReference type="SUPFAM" id="SSF55874">
    <property type="entry name" value="ATPase domain of HSP90 chaperone/DNA topoisomerase II/histidine kinase"/>
    <property type="match status" value="1"/>
</dbReference>
<dbReference type="SUPFAM" id="SSF158472">
    <property type="entry name" value="HAMP domain-like"/>
    <property type="match status" value="1"/>
</dbReference>
<dbReference type="CDD" id="cd00082">
    <property type="entry name" value="HisKA"/>
    <property type="match status" value="1"/>
</dbReference>
<dbReference type="PANTHER" id="PTHR45436">
    <property type="entry name" value="SENSOR HISTIDINE KINASE YKOH"/>
    <property type="match status" value="1"/>
</dbReference>
<dbReference type="GO" id="GO:0000155">
    <property type="term" value="F:phosphorelay sensor kinase activity"/>
    <property type="evidence" value="ECO:0007669"/>
    <property type="project" value="InterPro"/>
</dbReference>
<comment type="catalytic activity">
    <reaction evidence="1">
        <text>ATP + protein L-histidine = ADP + protein N-phospho-L-histidine.</text>
        <dbReference type="EC" id="2.7.13.3"/>
    </reaction>
</comment>
<evidence type="ECO:0000256" key="3">
    <source>
        <dbReference type="ARBA" id="ARBA00012438"/>
    </source>
</evidence>
<sequence length="510" mass="54249">MQKKLLLTYLTVTAVILLMLEVPLALSYSMNAYHKLANTQARDTRELAAEARAVLEDETRAAAFEERLRRFEANRQTTVILVDVKGRVAAASHADVDGTAAALHSSLAQALQGRSAGPSQHARHALWPGDVIIAEPVLEGDDVIGALGSVASGTAVQQDVVRHALLLLGAAVLALAAVGLASVPLSRWLLRPIRQFDHTVRSILDGAYDVRVRCAGGPPEMQGLVDGFNRMADHLVTLLETQRAFVADASHQMRNPLTALRLRVETLESGVRPESRKRLQQALAEIERLSMLLDQLLRLARAEGRDQSVTPVNVAEVITTRVDAWEQAAARKRVTLLAPDPDGTVSACVPGHLEQILDVLIDNAIHASAANASITVRHKAAGAYAQIQVIDEGPGMSAEDCQRALGRFWRGSNSAKREGSGLGLAIADTLAKANGGSLRLLPVTPRGTEARVEMPLCPGTAPATEVRVLVPACPRAAVNGRSPAEQHTATLHGQLAGASAATPAGERQPA</sequence>
<evidence type="ECO:0000256" key="5">
    <source>
        <dbReference type="ARBA" id="ARBA00022679"/>
    </source>
</evidence>
<evidence type="ECO:0000256" key="11">
    <source>
        <dbReference type="SAM" id="Phobius"/>
    </source>
</evidence>
<dbReference type="InterPro" id="IPR005467">
    <property type="entry name" value="His_kinase_dom"/>
</dbReference>
<dbReference type="CDD" id="cd06225">
    <property type="entry name" value="HAMP"/>
    <property type="match status" value="1"/>
</dbReference>
<evidence type="ECO:0000256" key="2">
    <source>
        <dbReference type="ARBA" id="ARBA00004236"/>
    </source>
</evidence>
<dbReference type="CDD" id="cd00075">
    <property type="entry name" value="HATPase"/>
    <property type="match status" value="1"/>
</dbReference>
<keyword evidence="9" id="KW-0902">Two-component regulatory system</keyword>
<comment type="subcellular location">
    <subcellularLocation>
        <location evidence="2">Cell membrane</location>
    </subcellularLocation>
</comment>
<dbReference type="InterPro" id="IPR003661">
    <property type="entry name" value="HisK_dim/P_dom"/>
</dbReference>
<dbReference type="Gene3D" id="6.10.340.10">
    <property type="match status" value="1"/>
</dbReference>
<dbReference type="EMBL" id="MEIA01000475">
    <property type="protein sequence ID" value="OJF10539.1"/>
    <property type="molecule type" value="Genomic_DNA"/>
</dbReference>
<dbReference type="Gene3D" id="1.10.287.130">
    <property type="match status" value="1"/>
</dbReference>
<evidence type="ECO:0000313" key="15">
    <source>
        <dbReference type="Proteomes" id="UP000182486"/>
    </source>
</evidence>
<evidence type="ECO:0000256" key="7">
    <source>
        <dbReference type="ARBA" id="ARBA00022777"/>
    </source>
</evidence>
<dbReference type="Pfam" id="PF02518">
    <property type="entry name" value="HATPase_c"/>
    <property type="match status" value="1"/>
</dbReference>
<keyword evidence="15" id="KW-1185">Reference proteome</keyword>
<feature type="domain" description="HAMP" evidence="13">
    <location>
        <begin position="187"/>
        <end position="240"/>
    </location>
</feature>
<organism evidence="14 15">
    <name type="scientific">Couchioplanes caeruleus subsp. caeruleus</name>
    <dbReference type="NCBI Taxonomy" id="56427"/>
    <lineage>
        <taxon>Bacteria</taxon>
        <taxon>Bacillati</taxon>
        <taxon>Actinomycetota</taxon>
        <taxon>Actinomycetes</taxon>
        <taxon>Micromonosporales</taxon>
        <taxon>Micromonosporaceae</taxon>
        <taxon>Couchioplanes</taxon>
    </lineage>
</organism>
<reference evidence="14 15" key="1">
    <citation type="submission" date="2016-09" db="EMBL/GenBank/DDBJ databases">
        <title>Couchioplanes caeruleus draft genome sequence.</title>
        <authorList>
            <person name="Sheehan J."/>
            <person name="Caffrey P."/>
        </authorList>
    </citation>
    <scope>NUCLEOTIDE SEQUENCE [LARGE SCALE GENOMIC DNA]</scope>
    <source>
        <strain evidence="14 15">DSM 43634</strain>
    </source>
</reference>
<dbReference type="PROSITE" id="PS50109">
    <property type="entry name" value="HIS_KIN"/>
    <property type="match status" value="1"/>
</dbReference>
<evidence type="ECO:0000256" key="9">
    <source>
        <dbReference type="ARBA" id="ARBA00023012"/>
    </source>
</evidence>
<dbReference type="Pfam" id="PF00672">
    <property type="entry name" value="HAMP"/>
    <property type="match status" value="1"/>
</dbReference>
<dbReference type="GO" id="GO:0005886">
    <property type="term" value="C:plasma membrane"/>
    <property type="evidence" value="ECO:0007669"/>
    <property type="project" value="UniProtKB-SubCell"/>
</dbReference>
<keyword evidence="10 11" id="KW-0472">Membrane</keyword>
<dbReference type="InterPro" id="IPR036890">
    <property type="entry name" value="HATPase_C_sf"/>
</dbReference>
<evidence type="ECO:0000256" key="10">
    <source>
        <dbReference type="ARBA" id="ARBA00023136"/>
    </source>
</evidence>
<dbReference type="SMART" id="SM00388">
    <property type="entry name" value="HisKA"/>
    <property type="match status" value="1"/>
</dbReference>
<dbReference type="RefSeq" id="WP_071808962.1">
    <property type="nucleotide sequence ID" value="NZ_MEIA01000475.1"/>
</dbReference>
<dbReference type="InterPro" id="IPR003594">
    <property type="entry name" value="HATPase_dom"/>
</dbReference>
<protein>
    <recommendedName>
        <fullName evidence="3">histidine kinase</fullName>
        <ecNumber evidence="3">2.7.13.3</ecNumber>
    </recommendedName>
</protein>
<evidence type="ECO:0000256" key="4">
    <source>
        <dbReference type="ARBA" id="ARBA00022553"/>
    </source>
</evidence>
<dbReference type="InterPro" id="IPR003660">
    <property type="entry name" value="HAMP_dom"/>
</dbReference>
<evidence type="ECO:0000313" key="14">
    <source>
        <dbReference type="EMBL" id="OJF10539.1"/>
    </source>
</evidence>
<dbReference type="InterPro" id="IPR004358">
    <property type="entry name" value="Sig_transdc_His_kin-like_C"/>
</dbReference>
<accession>A0A1K0GMW3</accession>
<evidence type="ECO:0000259" key="13">
    <source>
        <dbReference type="PROSITE" id="PS50885"/>
    </source>
</evidence>
<dbReference type="AlphaFoldDB" id="A0A1K0GMW3"/>
<keyword evidence="6 11" id="KW-0812">Transmembrane</keyword>
<keyword evidence="4" id="KW-0597">Phosphoprotein</keyword>
<keyword evidence="7" id="KW-0418">Kinase</keyword>
<dbReference type="SMART" id="SM00304">
    <property type="entry name" value="HAMP"/>
    <property type="match status" value="1"/>
</dbReference>
<dbReference type="Pfam" id="PF00512">
    <property type="entry name" value="HisKA"/>
    <property type="match status" value="1"/>
</dbReference>
<evidence type="ECO:0000256" key="1">
    <source>
        <dbReference type="ARBA" id="ARBA00000085"/>
    </source>
</evidence>
<keyword evidence="5" id="KW-0808">Transferase</keyword>
<evidence type="ECO:0000256" key="6">
    <source>
        <dbReference type="ARBA" id="ARBA00022692"/>
    </source>
</evidence>
<dbReference type="PANTHER" id="PTHR45436:SF5">
    <property type="entry name" value="SENSOR HISTIDINE KINASE TRCS"/>
    <property type="match status" value="1"/>
</dbReference>
<dbReference type="EC" id="2.7.13.3" evidence="3"/>
<evidence type="ECO:0000259" key="12">
    <source>
        <dbReference type="PROSITE" id="PS50109"/>
    </source>
</evidence>
<evidence type="ECO:0000256" key="8">
    <source>
        <dbReference type="ARBA" id="ARBA00022989"/>
    </source>
</evidence>
<comment type="caution">
    <text evidence="14">The sequence shown here is derived from an EMBL/GenBank/DDBJ whole genome shotgun (WGS) entry which is preliminary data.</text>
</comment>
<dbReference type="InterPro" id="IPR036097">
    <property type="entry name" value="HisK_dim/P_sf"/>
</dbReference>
<dbReference type="Proteomes" id="UP000182486">
    <property type="component" value="Unassembled WGS sequence"/>
</dbReference>
<dbReference type="PROSITE" id="PS50885">
    <property type="entry name" value="HAMP"/>
    <property type="match status" value="1"/>
</dbReference>
<dbReference type="SUPFAM" id="SSF47384">
    <property type="entry name" value="Homodimeric domain of signal transducing histidine kinase"/>
    <property type="match status" value="1"/>
</dbReference>
<feature type="transmembrane region" description="Helical" evidence="11">
    <location>
        <begin position="164"/>
        <end position="185"/>
    </location>
</feature>
<feature type="domain" description="Histidine kinase" evidence="12">
    <location>
        <begin position="248"/>
        <end position="458"/>
    </location>
</feature>
<dbReference type="Gene3D" id="3.30.565.10">
    <property type="entry name" value="Histidine kinase-like ATPase, C-terminal domain"/>
    <property type="match status" value="1"/>
</dbReference>
<keyword evidence="8 11" id="KW-1133">Transmembrane helix</keyword>
<dbReference type="PRINTS" id="PR00344">
    <property type="entry name" value="BCTRLSENSOR"/>
</dbReference>
<dbReference type="InterPro" id="IPR050428">
    <property type="entry name" value="TCS_sensor_his_kinase"/>
</dbReference>
<proteinExistence type="predicted"/>
<name>A0A1K0GMW3_9ACTN</name>
<gene>
    <name evidence="14" type="ORF">BG844_31485</name>
</gene>